<evidence type="ECO:0000313" key="3">
    <source>
        <dbReference type="Proteomes" id="UP000762110"/>
    </source>
</evidence>
<reference evidence="2 3" key="1">
    <citation type="submission" date="2020-05" db="EMBL/GenBank/DDBJ databases">
        <title>Description of Pedobacter foliorum sp. nov.</title>
        <authorList>
            <person name="Qi S."/>
            <person name="Carlier A."/>
            <person name="Cnockaert M."/>
            <person name="Vandamme P."/>
        </authorList>
    </citation>
    <scope>NUCLEOTIDE SEQUENCE [LARGE SCALE GENOMIC DNA]</scope>
    <source>
        <strain evidence="2 3">LMG 31300</strain>
    </source>
</reference>
<organism evidence="2 3">
    <name type="scientific">Pedobacter boryungensis</name>
    <dbReference type="NCBI Taxonomy" id="869962"/>
    <lineage>
        <taxon>Bacteria</taxon>
        <taxon>Pseudomonadati</taxon>
        <taxon>Bacteroidota</taxon>
        <taxon>Sphingobacteriia</taxon>
        <taxon>Sphingobacteriales</taxon>
        <taxon>Sphingobacteriaceae</taxon>
        <taxon>Pedobacter</taxon>
    </lineage>
</organism>
<gene>
    <name evidence="2" type="ORF">HQN85_15540</name>
</gene>
<keyword evidence="1" id="KW-0732">Signal</keyword>
<dbReference type="Proteomes" id="UP000762110">
    <property type="component" value="Unassembled WGS sequence"/>
</dbReference>
<protein>
    <recommendedName>
        <fullName evidence="4">VCBS repeat-containing protein</fullName>
    </recommendedName>
</protein>
<evidence type="ECO:0000313" key="2">
    <source>
        <dbReference type="EMBL" id="NQX33150.1"/>
    </source>
</evidence>
<keyword evidence="3" id="KW-1185">Reference proteome</keyword>
<comment type="caution">
    <text evidence="2">The sequence shown here is derived from an EMBL/GenBank/DDBJ whole genome shotgun (WGS) entry which is preliminary data.</text>
</comment>
<name>A0ABX2DGS9_9SPHI</name>
<proteinExistence type="predicted"/>
<evidence type="ECO:0008006" key="4">
    <source>
        <dbReference type="Google" id="ProtNLM"/>
    </source>
</evidence>
<sequence length="221" mass="25935">MKKTTLLVIICLNSLTLFAQRIPKPESYFILTTTLGDLDNDGTKELVVAYNTKQEDETYESIPRELRIYKLQNGEWMMWKKSQQALYESQDGGTMGDPLEKIEIKNGILNITQSGGSSWKWGHTDKYRYQNGDFYLIGYSSTDGKICEYFVYVDFNLSTGKMIVKKEYENCEDDDQIVYKRQNETLYKKGIKITLQNRRKNELKIITPKYKHQIYIAMKYD</sequence>
<dbReference type="RefSeq" id="WP_173274020.1">
    <property type="nucleotide sequence ID" value="NZ_JABMKV010000005.1"/>
</dbReference>
<feature type="signal peptide" evidence="1">
    <location>
        <begin position="1"/>
        <end position="19"/>
    </location>
</feature>
<dbReference type="EMBL" id="JABMKV010000005">
    <property type="protein sequence ID" value="NQX33150.1"/>
    <property type="molecule type" value="Genomic_DNA"/>
</dbReference>
<feature type="chain" id="PRO_5046522075" description="VCBS repeat-containing protein" evidence="1">
    <location>
        <begin position="20"/>
        <end position="221"/>
    </location>
</feature>
<evidence type="ECO:0000256" key="1">
    <source>
        <dbReference type="SAM" id="SignalP"/>
    </source>
</evidence>
<accession>A0ABX2DGS9</accession>